<evidence type="ECO:0000313" key="2">
    <source>
        <dbReference type="EMBL" id="CAD6499998.1"/>
    </source>
</evidence>
<gene>
    <name evidence="2" type="ORF">BGTH12_LOCUS1356</name>
</gene>
<feature type="region of interest" description="Disordered" evidence="1">
    <location>
        <begin position="1"/>
        <end position="110"/>
    </location>
</feature>
<sequence>MNRSKCNIKGEKEDEASTGPSCLSVELSSVHLESSSPQDQEPTGAAAKSQTRSRRQTSRPPRLEQRMELPPVRQASQKLCLPANLARDDGLQPPLSPSSSAPSFPPSQRACVGSSAPQTACNRLLRVRAAVGTHADQSRLGSRCIRLSLHCNFRSCPVLLDAADLGPYQKVSLAKDPAPGRWLMPPSRQLVPVGRVWRWSAQTSAATRPAFARDPYSLPTRPKTAGRALLAMRLSQMLGLFDDLCLAQSELTSDTTLTTTAPDSLGHFRRATHLPAPLRRYSFRDLHIFPHSARPTDGRVQTLPMELAPQHACIVCDRHSWREIGNNRARRRFQPIHAGIERLVRRIFHFNLSRRSAQLRMHLHKTVRAVLLYNFCPKPN</sequence>
<name>A0A9W4CWE2_BLUGR</name>
<feature type="compositionally biased region" description="Low complexity" evidence="1">
    <location>
        <begin position="21"/>
        <end position="36"/>
    </location>
</feature>
<organism evidence="2 3">
    <name type="scientific">Blumeria graminis f. sp. triticale</name>
    <dbReference type="NCBI Taxonomy" id="1689686"/>
    <lineage>
        <taxon>Eukaryota</taxon>
        <taxon>Fungi</taxon>
        <taxon>Dikarya</taxon>
        <taxon>Ascomycota</taxon>
        <taxon>Pezizomycotina</taxon>
        <taxon>Leotiomycetes</taxon>
        <taxon>Erysiphales</taxon>
        <taxon>Erysiphaceae</taxon>
        <taxon>Blumeria</taxon>
    </lineage>
</organism>
<evidence type="ECO:0000313" key="3">
    <source>
        <dbReference type="Proteomes" id="UP000683417"/>
    </source>
</evidence>
<accession>A0A9W4CWE2</accession>
<dbReference type="Proteomes" id="UP000683417">
    <property type="component" value="Unassembled WGS sequence"/>
</dbReference>
<comment type="caution">
    <text evidence="2">The sequence shown here is derived from an EMBL/GenBank/DDBJ whole genome shotgun (WGS) entry which is preliminary data.</text>
</comment>
<dbReference type="AlphaFoldDB" id="A0A9W4CWE2"/>
<protein>
    <submittedName>
        <fullName evidence="2">BgTH12-04103</fullName>
    </submittedName>
</protein>
<reference evidence="2" key="1">
    <citation type="submission" date="2020-10" db="EMBL/GenBank/DDBJ databases">
        <authorList>
            <person name="Muller C M."/>
        </authorList>
    </citation>
    <scope>NUCLEOTIDE SEQUENCE</scope>
    <source>
        <strain evidence="2">THUN-12</strain>
    </source>
</reference>
<evidence type="ECO:0000256" key="1">
    <source>
        <dbReference type="SAM" id="MobiDB-lite"/>
    </source>
</evidence>
<dbReference type="EMBL" id="CAJHIT010000002">
    <property type="protein sequence ID" value="CAD6499998.1"/>
    <property type="molecule type" value="Genomic_DNA"/>
</dbReference>
<proteinExistence type="predicted"/>